<feature type="compositionally biased region" description="Basic and acidic residues" evidence="1">
    <location>
        <begin position="205"/>
        <end position="223"/>
    </location>
</feature>
<keyword evidence="3" id="KW-1185">Reference proteome</keyword>
<sequence>MAQPLMPKATAVWLIDNTGLSFRQIAAFTGLHELEIQAIADGDVSQGIVGRDPVTNGQLTQAEITRCEADPREILKLAKSDLPRPRSQSKGARYTPVSKRQDRPNAIAWLLKHHPELADSQVCKLIGTTKDTIGKIRDRSHWNSANLVPRNPVTMGLCTELDLEKQVVIARNKNPEKIVRDVEPDPLPEELQIKPEPDLPGAGSDKNKRDDRNKSPHNYKEAAENLFRS</sequence>
<dbReference type="AlphaFoldDB" id="A0A1Y2KZJ6"/>
<accession>A0A1Y2KZJ6</accession>
<organism evidence="2 3">
    <name type="scientific">Thalassospira mesophila</name>
    <dbReference type="NCBI Taxonomy" id="1293891"/>
    <lineage>
        <taxon>Bacteria</taxon>
        <taxon>Pseudomonadati</taxon>
        <taxon>Pseudomonadota</taxon>
        <taxon>Alphaproteobacteria</taxon>
        <taxon>Rhodospirillales</taxon>
        <taxon>Thalassospiraceae</taxon>
        <taxon>Thalassospira</taxon>
    </lineage>
</organism>
<dbReference type="OrthoDB" id="9789843at2"/>
<proteinExistence type="predicted"/>
<evidence type="ECO:0008006" key="4">
    <source>
        <dbReference type="Google" id="ProtNLM"/>
    </source>
</evidence>
<dbReference type="InterPro" id="IPR010421">
    <property type="entry name" value="TrcR"/>
</dbReference>
<protein>
    <recommendedName>
        <fullName evidence="4">Cytoplasmic protein</fullName>
    </recommendedName>
</protein>
<dbReference type="RefSeq" id="WP_085582139.1">
    <property type="nucleotide sequence ID" value="NZ_JFKA01000004.1"/>
</dbReference>
<evidence type="ECO:0000313" key="3">
    <source>
        <dbReference type="Proteomes" id="UP000193391"/>
    </source>
</evidence>
<name>A0A1Y2KZJ6_9PROT</name>
<dbReference type="EMBL" id="JFKA01000004">
    <property type="protein sequence ID" value="OSQ38253.1"/>
    <property type="molecule type" value="Genomic_DNA"/>
</dbReference>
<comment type="caution">
    <text evidence="2">The sequence shown here is derived from an EMBL/GenBank/DDBJ whole genome shotgun (WGS) entry which is preliminary data.</text>
</comment>
<reference evidence="2 3" key="1">
    <citation type="submission" date="2014-03" db="EMBL/GenBank/DDBJ databases">
        <title>The draft genome sequence of Thalassospira mesophila JCM 18969.</title>
        <authorList>
            <person name="Lai Q."/>
            <person name="Shao Z."/>
        </authorList>
    </citation>
    <scope>NUCLEOTIDE SEQUENCE [LARGE SCALE GENOMIC DNA]</scope>
    <source>
        <strain evidence="2 3">JCM 18969</strain>
    </source>
</reference>
<dbReference type="Pfam" id="PF06242">
    <property type="entry name" value="TrcR"/>
    <property type="match status" value="1"/>
</dbReference>
<feature type="region of interest" description="Disordered" evidence="1">
    <location>
        <begin position="179"/>
        <end position="229"/>
    </location>
</feature>
<evidence type="ECO:0000256" key="1">
    <source>
        <dbReference type="SAM" id="MobiDB-lite"/>
    </source>
</evidence>
<gene>
    <name evidence="2" type="ORF">TMES_10160</name>
</gene>
<evidence type="ECO:0000313" key="2">
    <source>
        <dbReference type="EMBL" id="OSQ38253.1"/>
    </source>
</evidence>
<dbReference type="STRING" id="1293891.TMES_10160"/>
<dbReference type="Proteomes" id="UP000193391">
    <property type="component" value="Unassembled WGS sequence"/>
</dbReference>